<protein>
    <recommendedName>
        <fullName evidence="6">Flagellar protein FlgN</fullName>
    </recommendedName>
</protein>
<proteinExistence type="predicted"/>
<accession>A0ABY8BG54</accession>
<keyword evidence="1" id="KW-0409">Iron storage</keyword>
<dbReference type="Pfam" id="PF22277">
    <property type="entry name" value="EncFtn-like"/>
    <property type="match status" value="1"/>
</dbReference>
<evidence type="ECO:0000256" key="1">
    <source>
        <dbReference type="ARBA" id="ARBA00022434"/>
    </source>
</evidence>
<evidence type="ECO:0008006" key="6">
    <source>
        <dbReference type="Google" id="ProtNLM"/>
    </source>
</evidence>
<name>A0ABY8BG54_9BURK</name>
<dbReference type="EMBL" id="CP119083">
    <property type="protein sequence ID" value="WEF33697.1"/>
    <property type="molecule type" value="Genomic_DNA"/>
</dbReference>
<gene>
    <name evidence="4" type="ORF">PX653_02590</name>
</gene>
<evidence type="ECO:0000256" key="2">
    <source>
        <dbReference type="ARBA" id="ARBA00022723"/>
    </source>
</evidence>
<keyword evidence="3" id="KW-0408">Iron</keyword>
<dbReference type="RefSeq" id="WP_277416387.1">
    <property type="nucleotide sequence ID" value="NZ_CP119083.1"/>
</dbReference>
<sequence length="113" mass="12791">MKEEHIAQGHAAQQHVVEARDNLNAQVLDMHRGLCALIDKLGELDMLNQRAEACTDPELKLVLSSQRDAARKQVAMLLEWARRRDARLDKALRDALFKAGPIAAQYRYGEDVE</sequence>
<keyword evidence="5" id="KW-1185">Reference proteome</keyword>
<evidence type="ECO:0000313" key="5">
    <source>
        <dbReference type="Proteomes" id="UP001216510"/>
    </source>
</evidence>
<reference evidence="4 5" key="1">
    <citation type="submission" date="2023-02" db="EMBL/GenBank/DDBJ databases">
        <title>Gemone sequence of Telluria chitinolytica ACM 3522T.</title>
        <authorList>
            <person name="Frediansyah A."/>
            <person name="Miess H."/>
            <person name="Gross H."/>
        </authorList>
    </citation>
    <scope>NUCLEOTIDE SEQUENCE [LARGE SCALE GENOMIC DNA]</scope>
    <source>
        <strain evidence="4 5">ACM 3522</strain>
    </source>
</reference>
<dbReference type="Proteomes" id="UP001216510">
    <property type="component" value="Chromosome"/>
</dbReference>
<organism evidence="4 5">
    <name type="scientific">Pseudoduganella chitinolytica</name>
    <dbReference type="NCBI Taxonomy" id="34070"/>
    <lineage>
        <taxon>Bacteria</taxon>
        <taxon>Pseudomonadati</taxon>
        <taxon>Pseudomonadota</taxon>
        <taxon>Betaproteobacteria</taxon>
        <taxon>Burkholderiales</taxon>
        <taxon>Oxalobacteraceae</taxon>
        <taxon>Telluria group</taxon>
        <taxon>Pseudoduganella</taxon>
    </lineage>
</organism>
<dbReference type="Gene3D" id="6.10.140.1960">
    <property type="match status" value="1"/>
</dbReference>
<evidence type="ECO:0000313" key="4">
    <source>
        <dbReference type="EMBL" id="WEF33697.1"/>
    </source>
</evidence>
<keyword evidence="2" id="KW-0479">Metal-binding</keyword>
<dbReference type="InterPro" id="IPR054581">
    <property type="entry name" value="EncFtn-like"/>
</dbReference>
<evidence type="ECO:0000256" key="3">
    <source>
        <dbReference type="ARBA" id="ARBA00023004"/>
    </source>
</evidence>